<gene>
    <name evidence="3" type="ORF">FSB75_04275</name>
</gene>
<evidence type="ECO:0000313" key="4">
    <source>
        <dbReference type="Proteomes" id="UP000321204"/>
    </source>
</evidence>
<dbReference type="Proteomes" id="UP000321204">
    <property type="component" value="Chromosome"/>
</dbReference>
<dbReference type="AlphaFoldDB" id="A0A5B8UFA5"/>
<accession>A0A5B8UFA5</accession>
<evidence type="ECO:0008006" key="5">
    <source>
        <dbReference type="Google" id="ProtNLM"/>
    </source>
</evidence>
<reference evidence="3 4" key="1">
    <citation type="journal article" date="2015" name="Int. J. Syst. Evol. Microbiol.">
        <title>Flavisolibacter ginsenosidimutans sp. nov., with ginsenoside-converting activity isolated from soil used for cultivating ginseng.</title>
        <authorList>
            <person name="Zhao Y."/>
            <person name="Liu Q."/>
            <person name="Kang M.S."/>
            <person name="Jin F."/>
            <person name="Yu H."/>
            <person name="Im W.T."/>
        </authorList>
    </citation>
    <scope>NUCLEOTIDE SEQUENCE [LARGE SCALE GENOMIC DNA]</scope>
    <source>
        <strain evidence="3 4">Gsoil 636</strain>
    </source>
</reference>
<organism evidence="3 4">
    <name type="scientific">Flavisolibacter ginsenosidimutans</name>
    <dbReference type="NCBI Taxonomy" id="661481"/>
    <lineage>
        <taxon>Bacteria</taxon>
        <taxon>Pseudomonadati</taxon>
        <taxon>Bacteroidota</taxon>
        <taxon>Chitinophagia</taxon>
        <taxon>Chitinophagales</taxon>
        <taxon>Chitinophagaceae</taxon>
        <taxon>Flavisolibacter</taxon>
    </lineage>
</organism>
<name>A0A5B8UFA5_9BACT</name>
<keyword evidence="1" id="KW-0812">Transmembrane</keyword>
<feature type="transmembrane region" description="Helical" evidence="1">
    <location>
        <begin position="105"/>
        <end position="123"/>
    </location>
</feature>
<sequence>MRKTFLLIPLLFFVMVTVFAQENEAQFDTVTTVVTSKSNEAPTFSIIKQKDLVDVRKLPQDKVDELKRSDDYWYANMEPKKKEEPKQEVQTGTKSIFEYAWFRNLLWIVILCSFIAVVIWYLASSNIGLFRKSSKKINDETEEDTLDEDIFNIQYGKEIEKAVSAKNYRLAVRLWYLQTLLELTSRNFIVYSNDRTNSDYVNKLFGGPYYHDFFRLTRNFEYAWYGGFTLSEEAYNLLQADFLKFKNALTR</sequence>
<dbReference type="EMBL" id="CP042433">
    <property type="protein sequence ID" value="QEC55153.1"/>
    <property type="molecule type" value="Genomic_DNA"/>
</dbReference>
<protein>
    <recommendedName>
        <fullName evidence="5">DUF4129 domain-containing protein</fullName>
    </recommendedName>
</protein>
<dbReference type="RefSeq" id="WP_146783278.1">
    <property type="nucleotide sequence ID" value="NZ_BAABIO010000006.1"/>
</dbReference>
<evidence type="ECO:0000313" key="3">
    <source>
        <dbReference type="EMBL" id="QEC55153.1"/>
    </source>
</evidence>
<feature type="chain" id="PRO_5023056225" description="DUF4129 domain-containing protein" evidence="2">
    <location>
        <begin position="21"/>
        <end position="251"/>
    </location>
</feature>
<keyword evidence="2" id="KW-0732">Signal</keyword>
<keyword evidence="1" id="KW-1133">Transmembrane helix</keyword>
<dbReference type="KEGG" id="fgg:FSB75_04275"/>
<feature type="signal peptide" evidence="2">
    <location>
        <begin position="1"/>
        <end position="20"/>
    </location>
</feature>
<evidence type="ECO:0000256" key="1">
    <source>
        <dbReference type="SAM" id="Phobius"/>
    </source>
</evidence>
<keyword evidence="4" id="KW-1185">Reference proteome</keyword>
<keyword evidence="1" id="KW-0472">Membrane</keyword>
<proteinExistence type="predicted"/>
<dbReference type="OrthoDB" id="5491447at2"/>
<evidence type="ECO:0000256" key="2">
    <source>
        <dbReference type="SAM" id="SignalP"/>
    </source>
</evidence>